<dbReference type="RefSeq" id="WP_078501252.1">
    <property type="nucleotide sequence ID" value="NZ_MSZX01000009.1"/>
</dbReference>
<dbReference type="OrthoDB" id="9791330at2"/>
<dbReference type="Proteomes" id="UP000190188">
    <property type="component" value="Unassembled WGS sequence"/>
</dbReference>
<dbReference type="Pfam" id="PF01909">
    <property type="entry name" value="NTP_transf_2"/>
    <property type="match status" value="1"/>
</dbReference>
<evidence type="ECO:0000259" key="1">
    <source>
        <dbReference type="Pfam" id="PF01909"/>
    </source>
</evidence>
<gene>
    <name evidence="2" type="ORF">BVG16_21480</name>
</gene>
<dbReference type="AlphaFoldDB" id="A0A1T2X5M8"/>
<accession>A0A1T2X5M8</accession>
<evidence type="ECO:0000313" key="3">
    <source>
        <dbReference type="Proteomes" id="UP000190188"/>
    </source>
</evidence>
<dbReference type="InterPro" id="IPR002934">
    <property type="entry name" value="Polymerase_NTP_transf_dom"/>
</dbReference>
<dbReference type="GO" id="GO:0016779">
    <property type="term" value="F:nucleotidyltransferase activity"/>
    <property type="evidence" value="ECO:0007669"/>
    <property type="project" value="InterPro"/>
</dbReference>
<dbReference type="Gene3D" id="3.30.460.10">
    <property type="entry name" value="Beta Polymerase, domain 2"/>
    <property type="match status" value="1"/>
</dbReference>
<dbReference type="SUPFAM" id="SSF81301">
    <property type="entry name" value="Nucleotidyltransferase"/>
    <property type="match status" value="1"/>
</dbReference>
<comment type="caution">
    <text evidence="2">The sequence shown here is derived from an EMBL/GenBank/DDBJ whole genome shotgun (WGS) entry which is preliminary data.</text>
</comment>
<protein>
    <recommendedName>
        <fullName evidence="1">Polymerase nucleotidyl transferase domain-containing protein</fullName>
    </recommendedName>
</protein>
<reference evidence="2 3" key="1">
    <citation type="submission" date="2017-01" db="EMBL/GenBank/DDBJ databases">
        <title>Genome analysis of Paenibacillus selenitrireducens ES3-24.</title>
        <authorList>
            <person name="Xu D."/>
            <person name="Yao R."/>
            <person name="Zheng S."/>
        </authorList>
    </citation>
    <scope>NUCLEOTIDE SEQUENCE [LARGE SCALE GENOMIC DNA]</scope>
    <source>
        <strain evidence="2 3">ES3-24</strain>
    </source>
</reference>
<sequence>MHNILDVAHTLVRHIQTHYPDDIAIVAYYGSYAQGTATQRSDLDFFFISATSRGYDASLQFVLNDISFDFWPISWERAARMAAFEETNTSIIADCKLLYVRSEEDRVRFLQLRDTIAEMPNHGLKLVERAESHMRDIYAHVYNMTYNQHRDDMTLYRVDAHAVITKVLESLALLNRTYFTKGWGKNAEQYKNFAIRPARLEEAIDTIIHAQNCVEIRVACEGLVHDTLELLIEQKNTYSNGPSYPDRMRGFYEELKGIFDKLLTACEKKDYASAFFWSIGIQDELARFLYYSEKGHWPLTVEPNIVYQNHYFEAGLPNLITLLNPDDYEPLQVAVEDLQCKLECHLRTRGVDIHRFSSIPDLEEFLTNRIPN</sequence>
<organism evidence="2 3">
    <name type="scientific">Paenibacillus selenitireducens</name>
    <dbReference type="NCBI Taxonomy" id="1324314"/>
    <lineage>
        <taxon>Bacteria</taxon>
        <taxon>Bacillati</taxon>
        <taxon>Bacillota</taxon>
        <taxon>Bacilli</taxon>
        <taxon>Bacillales</taxon>
        <taxon>Paenibacillaceae</taxon>
        <taxon>Paenibacillus</taxon>
    </lineage>
</organism>
<evidence type="ECO:0000313" key="2">
    <source>
        <dbReference type="EMBL" id="OPA75179.1"/>
    </source>
</evidence>
<dbReference type="STRING" id="1324314.BVG16_21480"/>
<dbReference type="InterPro" id="IPR043519">
    <property type="entry name" value="NT_sf"/>
</dbReference>
<dbReference type="Gene3D" id="1.20.120.330">
    <property type="entry name" value="Nucleotidyltransferases domain 2"/>
    <property type="match status" value="1"/>
</dbReference>
<feature type="domain" description="Polymerase nucleotidyl transferase" evidence="1">
    <location>
        <begin position="17"/>
        <end position="52"/>
    </location>
</feature>
<dbReference type="CDD" id="cd05403">
    <property type="entry name" value="NT_KNTase_like"/>
    <property type="match status" value="1"/>
</dbReference>
<keyword evidence="3" id="KW-1185">Reference proteome</keyword>
<name>A0A1T2X5M8_9BACL</name>
<proteinExistence type="predicted"/>
<dbReference type="EMBL" id="MSZX01000009">
    <property type="protein sequence ID" value="OPA75179.1"/>
    <property type="molecule type" value="Genomic_DNA"/>
</dbReference>